<feature type="region of interest" description="Disordered" evidence="5">
    <location>
        <begin position="1132"/>
        <end position="1170"/>
    </location>
</feature>
<dbReference type="SMART" id="SM01195">
    <property type="entry name" value="FA"/>
    <property type="match status" value="1"/>
</dbReference>
<feature type="compositionally biased region" description="Basic and acidic residues" evidence="5">
    <location>
        <begin position="3750"/>
        <end position="3768"/>
    </location>
</feature>
<dbReference type="RefSeq" id="NP_493601.2">
    <property type="nucleotide sequence ID" value="NM_061200.6"/>
</dbReference>
<reference evidence="7 8" key="1">
    <citation type="journal article" date="1998" name="Science">
        <title>Genome sequence of the nematode C. elegans: a platform for investigating biology.</title>
        <authorList>
            <consortium name="The C. elegans sequencing consortium"/>
            <person name="Sulson J.E."/>
            <person name="Waterston R."/>
        </authorList>
    </citation>
    <scope>NUCLEOTIDE SEQUENCE [LARGE SCALE GENOMIC DNA]</scope>
    <source>
        <strain evidence="7 8">Bristol N2</strain>
    </source>
</reference>
<dbReference type="WormBase" id="ZK270.2d">
    <property type="protein sequence ID" value="CE34144"/>
    <property type="gene ID" value="WBGene00001488"/>
    <property type="gene designation" value="frm-1"/>
</dbReference>
<feature type="domain" description="FERM" evidence="6">
    <location>
        <begin position="25"/>
        <end position="312"/>
    </location>
</feature>
<dbReference type="Pfam" id="PF00373">
    <property type="entry name" value="FERM_M"/>
    <property type="match status" value="1"/>
</dbReference>
<dbReference type="InterPro" id="IPR019749">
    <property type="entry name" value="Band_41_domain"/>
</dbReference>
<dbReference type="OrthoDB" id="6589456at2759"/>
<organism evidence="7 8">
    <name type="scientific">Caenorhabditis elegans</name>
    <dbReference type="NCBI Taxonomy" id="6239"/>
    <lineage>
        <taxon>Eukaryota</taxon>
        <taxon>Metazoa</taxon>
        <taxon>Ecdysozoa</taxon>
        <taxon>Nematoda</taxon>
        <taxon>Chromadorea</taxon>
        <taxon>Rhabditida</taxon>
        <taxon>Rhabditina</taxon>
        <taxon>Rhabditomorpha</taxon>
        <taxon>Rhabditoidea</taxon>
        <taxon>Rhabditidae</taxon>
        <taxon>Peloderinae</taxon>
        <taxon>Caenorhabditis</taxon>
    </lineage>
</organism>
<gene>
    <name evidence="7 9" type="primary">frm-1</name>
    <name evidence="7" type="ORF">CELE_ZK270.2</name>
    <name evidence="9" type="ORF">ZK270.2</name>
</gene>
<dbReference type="PaxDb" id="6239-ZK270.2d"/>
<feature type="compositionally biased region" description="Basic residues" evidence="5">
    <location>
        <begin position="4340"/>
        <end position="4349"/>
    </location>
</feature>
<feature type="region of interest" description="Disordered" evidence="5">
    <location>
        <begin position="1052"/>
        <end position="1095"/>
    </location>
</feature>
<feature type="compositionally biased region" description="Basic and acidic residues" evidence="5">
    <location>
        <begin position="4117"/>
        <end position="4137"/>
    </location>
</feature>
<dbReference type="Gene3D" id="1.20.80.10">
    <property type="match status" value="1"/>
</dbReference>
<feature type="region of interest" description="Disordered" evidence="5">
    <location>
        <begin position="1536"/>
        <end position="1576"/>
    </location>
</feature>
<dbReference type="SUPFAM" id="SSF47031">
    <property type="entry name" value="Second domain of FERM"/>
    <property type="match status" value="1"/>
</dbReference>
<dbReference type="Bgee" id="WBGene00001488">
    <property type="expression patterns" value="Expressed in pharyngeal muscle cell (C elegans) and 4 other cell types or tissues"/>
</dbReference>
<dbReference type="Gene3D" id="2.30.29.30">
    <property type="entry name" value="Pleckstrin-homology domain (PH domain)/Phosphotyrosine-binding domain (PTB)"/>
    <property type="match status" value="1"/>
</dbReference>
<dbReference type="FunFam" id="2.30.29.30:FF:000002">
    <property type="entry name" value="Band 4.1-like protein 5 isoform 1"/>
    <property type="match status" value="1"/>
</dbReference>
<evidence type="ECO:0000313" key="8">
    <source>
        <dbReference type="Proteomes" id="UP000001940"/>
    </source>
</evidence>
<comment type="interaction">
    <interactant intactId="EBI-329812">
        <id>G5EEG8</id>
    </interactant>
    <interactant intactId="EBI-316320">
        <id>O45904</id>
        <label>lec-1</label>
    </interactant>
    <organismsDiffer>false</organismsDiffer>
    <experiments>5</experiments>
</comment>
<protein>
    <recommendedName>
        <fullName evidence="2">Moesin/ezrin/radixin homolog 1</fullName>
    </recommendedName>
</protein>
<feature type="compositionally biased region" description="Basic and acidic residues" evidence="5">
    <location>
        <begin position="1946"/>
        <end position="1955"/>
    </location>
</feature>
<feature type="region of interest" description="Disordered" evidence="5">
    <location>
        <begin position="1218"/>
        <end position="1263"/>
    </location>
</feature>
<dbReference type="eggNOG" id="KOG3527">
    <property type="taxonomic scope" value="Eukaryota"/>
</dbReference>
<feature type="compositionally biased region" description="Polar residues" evidence="5">
    <location>
        <begin position="720"/>
        <end position="738"/>
    </location>
</feature>
<dbReference type="InterPro" id="IPR014352">
    <property type="entry name" value="FERM/acyl-CoA-bd_prot_sf"/>
</dbReference>
<evidence type="ECO:0007829" key="10">
    <source>
        <dbReference type="PeptideAtlas" id="G5EEG8"/>
    </source>
</evidence>
<dbReference type="PANTHER" id="PTHR23280:SF21">
    <property type="entry name" value="PROTEIN 4.1 HOMOLOG"/>
    <property type="match status" value="1"/>
</dbReference>
<dbReference type="SMART" id="SM00295">
    <property type="entry name" value="B41"/>
    <property type="match status" value="1"/>
</dbReference>
<feature type="compositionally biased region" description="Basic and acidic residues" evidence="5">
    <location>
        <begin position="1565"/>
        <end position="1576"/>
    </location>
</feature>
<feature type="region of interest" description="Disordered" evidence="5">
    <location>
        <begin position="424"/>
        <end position="448"/>
    </location>
</feature>
<dbReference type="Reactome" id="R-CEL-6794361">
    <property type="pathway name" value="Neurexins and neuroligins"/>
</dbReference>
<feature type="compositionally biased region" description="Polar residues" evidence="5">
    <location>
        <begin position="773"/>
        <end position="786"/>
    </location>
</feature>
<dbReference type="PIR" id="T20774">
    <property type="entry name" value="T20774"/>
</dbReference>
<feature type="compositionally biased region" description="Basic and acidic residues" evidence="5">
    <location>
        <begin position="1"/>
        <end position="12"/>
    </location>
</feature>
<feature type="region of interest" description="Disordered" evidence="5">
    <location>
        <begin position="2352"/>
        <end position="2388"/>
    </location>
</feature>
<dbReference type="PeptideAtlas" id="G5EEG8"/>
<feature type="compositionally biased region" description="Basic and acidic residues" evidence="5">
    <location>
        <begin position="1240"/>
        <end position="1257"/>
    </location>
</feature>
<feature type="region of interest" description="Disordered" evidence="5">
    <location>
        <begin position="3628"/>
        <end position="3647"/>
    </location>
</feature>
<dbReference type="OMA" id="SFEHGEH"/>
<name>G5EEG8_CAEEL</name>
<feature type="compositionally biased region" description="Basic and acidic residues" evidence="5">
    <location>
        <begin position="2174"/>
        <end position="2185"/>
    </location>
</feature>
<evidence type="ECO:0000256" key="3">
    <source>
        <dbReference type="ARBA" id="ARBA00022553"/>
    </source>
</evidence>
<feature type="compositionally biased region" description="Basic and acidic residues" evidence="5">
    <location>
        <begin position="809"/>
        <end position="822"/>
    </location>
</feature>
<dbReference type="PROSITE" id="PS50057">
    <property type="entry name" value="FERM_3"/>
    <property type="match status" value="1"/>
</dbReference>
<evidence type="ECO:0000313" key="9">
    <source>
        <dbReference type="WormBase" id="ZK270.2d"/>
    </source>
</evidence>
<feature type="compositionally biased region" description="Basic and acidic residues" evidence="5">
    <location>
        <begin position="3786"/>
        <end position="3796"/>
    </location>
</feature>
<feature type="region of interest" description="Disordered" evidence="5">
    <location>
        <begin position="1"/>
        <end position="23"/>
    </location>
</feature>
<feature type="region of interest" description="Disordered" evidence="5">
    <location>
        <begin position="2144"/>
        <end position="2185"/>
    </location>
</feature>
<dbReference type="FunFam" id="1.20.80.10:FF:000031">
    <property type="entry name" value="FERM domain (Protein4.1-ezrin-radixin-moesin) family"/>
    <property type="match status" value="1"/>
</dbReference>
<feature type="compositionally biased region" description="Low complexity" evidence="5">
    <location>
        <begin position="520"/>
        <end position="531"/>
    </location>
</feature>
<dbReference type="Gene3D" id="3.10.20.90">
    <property type="entry name" value="Phosphatidylinositol 3-kinase Catalytic Subunit, Chain A, domain 1"/>
    <property type="match status" value="1"/>
</dbReference>
<dbReference type="ExpressionAtlas" id="G5EEG8">
    <property type="expression patterns" value="baseline and differential"/>
</dbReference>
<feature type="compositionally biased region" description="Basic and acidic residues" evidence="5">
    <location>
        <begin position="1741"/>
        <end position="1752"/>
    </location>
</feature>
<dbReference type="PRINTS" id="PR00661">
    <property type="entry name" value="ERMFAMILY"/>
</dbReference>
<feature type="region of interest" description="Disordered" evidence="5">
    <location>
        <begin position="499"/>
        <end position="533"/>
    </location>
</feature>
<feature type="compositionally biased region" description="Basic and acidic residues" evidence="5">
    <location>
        <begin position="3848"/>
        <end position="3863"/>
    </location>
</feature>
<dbReference type="SMR" id="G5EEG8"/>
<feature type="compositionally biased region" description="Basic and acidic residues" evidence="5">
    <location>
        <begin position="2377"/>
        <end position="2388"/>
    </location>
</feature>
<evidence type="ECO:0000256" key="2">
    <source>
        <dbReference type="ARBA" id="ARBA00022025"/>
    </source>
</evidence>
<feature type="region of interest" description="Disordered" evidence="5">
    <location>
        <begin position="4117"/>
        <end position="4144"/>
    </location>
</feature>
<evidence type="ECO:0000313" key="7">
    <source>
        <dbReference type="EMBL" id="CAB54513.2"/>
    </source>
</evidence>
<evidence type="ECO:0000256" key="5">
    <source>
        <dbReference type="SAM" id="MobiDB-lite"/>
    </source>
</evidence>
<dbReference type="PANTHER" id="PTHR23280">
    <property type="entry name" value="4.1 G PROTEIN"/>
    <property type="match status" value="1"/>
</dbReference>
<feature type="region of interest" description="Disordered" evidence="5">
    <location>
        <begin position="3160"/>
        <end position="3200"/>
    </location>
</feature>
<feature type="compositionally biased region" description="Basic and acidic residues" evidence="5">
    <location>
        <begin position="2458"/>
        <end position="2475"/>
    </location>
</feature>
<dbReference type="GO" id="GO:0005912">
    <property type="term" value="C:adherens junction"/>
    <property type="evidence" value="ECO:0007669"/>
    <property type="project" value="UniProtKB-SubCell"/>
</dbReference>
<dbReference type="CDD" id="cd14473">
    <property type="entry name" value="FERM_B-lobe"/>
    <property type="match status" value="1"/>
</dbReference>
<feature type="region of interest" description="Disordered" evidence="5">
    <location>
        <begin position="1624"/>
        <end position="1646"/>
    </location>
</feature>
<feature type="compositionally biased region" description="Polar residues" evidence="5">
    <location>
        <begin position="4523"/>
        <end position="4533"/>
    </location>
</feature>
<feature type="region of interest" description="Disordered" evidence="5">
    <location>
        <begin position="713"/>
        <end position="878"/>
    </location>
</feature>
<evidence type="ECO:0000256" key="4">
    <source>
        <dbReference type="ARBA" id="ARBA00043944"/>
    </source>
</evidence>
<feature type="compositionally biased region" description="Basic and acidic residues" evidence="5">
    <location>
        <begin position="2553"/>
        <end position="2564"/>
    </location>
</feature>
<feature type="compositionally biased region" description="Basic and acidic residues" evidence="5">
    <location>
        <begin position="1335"/>
        <end position="1346"/>
    </location>
</feature>
<dbReference type="InterPro" id="IPR018980">
    <property type="entry name" value="FERM_PH-like_C"/>
</dbReference>
<evidence type="ECO:0000256" key="1">
    <source>
        <dbReference type="ARBA" id="ARBA00004536"/>
    </source>
</evidence>
<feature type="compositionally biased region" description="Basic and acidic residues" evidence="5">
    <location>
        <begin position="1538"/>
        <end position="1549"/>
    </location>
</feature>
<dbReference type="InterPro" id="IPR000299">
    <property type="entry name" value="FERM_domain"/>
</dbReference>
<feature type="compositionally biased region" description="Basic and acidic residues" evidence="5">
    <location>
        <begin position="1362"/>
        <end position="1373"/>
    </location>
</feature>
<keyword evidence="10" id="KW-1267">Proteomics identification</keyword>
<accession>G5EEG8</accession>
<feature type="compositionally biased region" description="Polar residues" evidence="5">
    <location>
        <begin position="862"/>
        <end position="878"/>
    </location>
</feature>
<dbReference type="InParanoid" id="G5EEG8"/>
<feature type="region of interest" description="Disordered" evidence="5">
    <location>
        <begin position="1946"/>
        <end position="1982"/>
    </location>
</feature>
<dbReference type="GeneID" id="173360"/>
<dbReference type="CDD" id="cd01765">
    <property type="entry name" value="FERM_F0_F1"/>
    <property type="match status" value="1"/>
</dbReference>
<feature type="region of interest" description="Disordered" evidence="5">
    <location>
        <begin position="3930"/>
        <end position="3955"/>
    </location>
</feature>
<evidence type="ECO:0000259" key="6">
    <source>
        <dbReference type="PROSITE" id="PS50057"/>
    </source>
</evidence>
<feature type="region of interest" description="Disordered" evidence="5">
    <location>
        <begin position="1332"/>
        <end position="1373"/>
    </location>
</feature>
<feature type="compositionally biased region" description="Basic and acidic residues" evidence="5">
    <location>
        <begin position="741"/>
        <end position="752"/>
    </location>
</feature>
<dbReference type="InterPro" id="IPR014847">
    <property type="entry name" value="FA"/>
</dbReference>
<dbReference type="FunCoup" id="G5EEG8">
    <property type="interactions" value="366"/>
</dbReference>
<dbReference type="Pfam" id="PF05902">
    <property type="entry name" value="4_1_CTD"/>
    <property type="match status" value="1"/>
</dbReference>
<feature type="compositionally biased region" description="Polar residues" evidence="5">
    <location>
        <begin position="830"/>
        <end position="847"/>
    </location>
</feature>
<dbReference type="AGR" id="WB:WBGene00001488"/>
<proteinExistence type="evidence at protein level"/>
<feature type="compositionally biased region" description="Basic and acidic residues" evidence="5">
    <location>
        <begin position="2255"/>
        <end position="2272"/>
    </location>
</feature>
<feature type="region of interest" description="Disordered" evidence="5">
    <location>
        <begin position="2639"/>
        <end position="2662"/>
    </location>
</feature>
<feature type="compositionally biased region" description="Basic and acidic residues" evidence="5">
    <location>
        <begin position="2052"/>
        <end position="2069"/>
    </location>
</feature>
<feature type="compositionally biased region" description="Basic and acidic residues" evidence="5">
    <location>
        <begin position="4308"/>
        <end position="4339"/>
    </location>
</feature>
<feature type="region of interest" description="Disordered" evidence="5">
    <location>
        <begin position="2030"/>
        <end position="2076"/>
    </location>
</feature>
<dbReference type="InterPro" id="IPR018979">
    <property type="entry name" value="FERM_N"/>
</dbReference>
<dbReference type="EMBL" id="BX284601">
    <property type="protein sequence ID" value="CAB54513.2"/>
    <property type="molecule type" value="Genomic_DNA"/>
</dbReference>
<feature type="region of interest" description="Disordered" evidence="5">
    <location>
        <begin position="2961"/>
        <end position="2997"/>
    </location>
</feature>
<dbReference type="GO" id="GO:0005198">
    <property type="term" value="F:structural molecule activity"/>
    <property type="evidence" value="ECO:0007669"/>
    <property type="project" value="InterPro"/>
</dbReference>
<feature type="compositionally biased region" description="Basic and acidic residues" evidence="5">
    <location>
        <begin position="2147"/>
        <end position="2158"/>
    </location>
</feature>
<feature type="region of interest" description="Disordered" evidence="5">
    <location>
        <begin position="3547"/>
        <end position="3582"/>
    </location>
</feature>
<feature type="compositionally biased region" description="Polar residues" evidence="5">
    <location>
        <begin position="424"/>
        <end position="436"/>
    </location>
</feature>
<feature type="compositionally biased region" description="Basic and acidic residues" evidence="5">
    <location>
        <begin position="1768"/>
        <end position="1779"/>
    </location>
</feature>
<dbReference type="InterPro" id="IPR035963">
    <property type="entry name" value="FERM_2"/>
</dbReference>
<feature type="compositionally biased region" description="Basic and acidic residues" evidence="5">
    <location>
        <begin position="2986"/>
        <end position="2997"/>
    </location>
</feature>
<feature type="compositionally biased region" description="Basic and acidic residues" evidence="5">
    <location>
        <begin position="2580"/>
        <end position="2591"/>
    </location>
</feature>
<dbReference type="CTD" id="173360"/>
<dbReference type="InterPro" id="IPR019748">
    <property type="entry name" value="FERM_central"/>
</dbReference>
<dbReference type="IntAct" id="G5EEG8">
    <property type="interactions" value="3"/>
</dbReference>
<dbReference type="InterPro" id="IPR000798">
    <property type="entry name" value="Ez/rad/moesin-like"/>
</dbReference>
<feature type="region of interest" description="Disordered" evidence="5">
    <location>
        <begin position="3371"/>
        <end position="3396"/>
    </location>
</feature>
<feature type="compositionally biased region" description="Basic and acidic residues" evidence="5">
    <location>
        <begin position="3067"/>
        <end position="3084"/>
    </location>
</feature>
<feature type="compositionally biased region" description="Basic residues" evidence="5">
    <location>
        <begin position="4286"/>
        <end position="4297"/>
    </location>
</feature>
<dbReference type="SUPFAM" id="SSF54236">
    <property type="entry name" value="Ubiquitin-like"/>
    <property type="match status" value="1"/>
</dbReference>
<sequence length="4648" mass="525880">MGTDRDPGDQKHPTTSQQPRDSKMQLAKVLLPDGVQKEFEVNKNSEGEALFRQVTRDLSIEEREYFSLCFYDKDEGTRHWLYNDKNIAKQIKGLPWEFSFEVKFYPTTPTTIVDDHARYYVFLQLRRDLLTGRLPATADTHSLLGSFVAQIEFGDAPAEMTDAYEQFIVASKLVPSAQANPETYKKIVDLHREMRGQTPSEAENQFLDHCKHLALYGIHLFKAISDKDKKPVDVGIGAAGINIYQDEQKTHSFSWQNIIKIGYRRTYFSIKLKAGTVEKNEKTLYFKLPNHVAAKRTWKCAVEHHTFFRLIQPEDKTHKSFFNFGSQRFRYQGRTQFQTKIASQMFDKPSTVDRAPSAMSQPIATAENQKLQTLNLTDSELEQRQFERYRRALTPKSYTSSRQDDDAVSTATFAKYSRPSTLLVVSTSGHHQQSPHELSYSPRGDDSSNYSSAAYYMSERSSLRTPSSAYYPPSEYTSPTSPVYFEGQHHGEYHVQMRQTASTSATGPSNSGARRNLFGRASDARSSQASRDSVRLVSFHEPVDPNEPIPNTYPYSELPQIPIERIVHVYHEGHYDRLSPRRQQRPELPYGFGNYTPRNGVSHVDNLQPDGEMDQQPIRFYVDVRHSGASRRNLAKRLSHPGKEDIKEQIDPKDYYFSASLASDPIHRTELSREVQPANIQQYTRRYHHGDSIHKPDTPQYRLITHVHPLAVTNRDGRDGQSSSNLNATISQREQVVSTKVRRESPDADRRVRLSASVDRSGNLTDTTEEMTRSTNEAATPTTVVTTRIVEKKGKGKKNNQKIPPSSNKTDHASFEGQEKRSRFGGFFTKKTSQTLSGYPESTSQFTGELDATHRDDDLEPSTFSHSNKSQQYSSKQDKTIITSVESKSDSGNKKRLMAVESPEVPKKYRLIARIRHEGDEDVVEKPEKYSFVTDSHSGMLEETYRQKELDQIPISSHAAVYHHGKSWSIQRQSTLSQDRSKISSLGADDANLSKKKEVRLIARIESKTEEVAHKKHKKEGSSVFGFFNRPTKLPAGTEYPEKSNVFTGDLDTTGRTSDLEQHPFQHGTHPAYSPKNVEAYQPSENSNGESKTDIPAAYGFPSTSYDGPLETTSLERDLQHVTIAAHSNVYHHGDSSRIEKHASPVATPEKKQKKVKSPKKEKVDVPAEPEKKEIRLIARVRTEPEAEIVDVPVVKETKEKKGDSKSKLPTFGFFSKTTKTTKTTGYPETSEAYTGELDTTDRTHDFEGTSFEHGEHPAYSPKQTVIEAIETPAEPEKKRYRLIARFRHEGDEDVVEKPDPYQIATTLYDGPLDEISRETDLDHAPIADHANVYHHGDSSRIEKHASPVATLEKKQKKVKSPKKEKVDVPAEPEKKEIRLIARVRTEPEAEIVDVPVVKETKEKKGDSKSKLPTFGFFSKTTKTTKTTGYPETSEAYTGELDTTDRTHDLEGTSFEHGEHPAYSPKQTVIEAIETPAEPEKKRYRLIARFRHEGDEDVVEKPDPYQIATTLYDGPLDEISRETDLDHTPIADHANVYHHGDSSRIEKHASPVATPEKKQKKVKSPKKEKVDVPAEPEKKEIRLIARVRTEPEAEIVDVPVVKETKEKKGDSKSKLPTFGFFSKTTKTTKTTGYPETSEAYTEELDTTDRIHDLEGTSFEHGEHSAYSPKQTVIETIETPAEPEKKRYRLIARFRHEGDEDVVEKPDPYQIATTLYDGPLDEISRETDLDHAPIADHANVYHHGDSSRIEKHASPVATLEKKQKKVKSPKKEKVDVPAEPEKKEIRLIARVRTEPEAEIVDVPVVKETKEKKGDSKSKLPTFGFFSKTTKTTKTTGYPETSEAYTGELDTTDRIHDLEGTSFEHGEHPAYSPKQTVIETIETPAEPEKKRYRLIARFRHEGDEDVVEKPDPYQIATTLYDGPLDEISRETDLDHTPIADHANVYHHGDSSRIEKHASPVATLEKKQKKVKSPKKEKVDVPAEPEKKEIRLIARVRTEPEAEIVDVPVVKETKEKKGDSKSKLPTFGFFSKTTKTTKTTGYPETSEAYTGELDTTDRTHDLEGTSFEHGEHPAYSPKQTVIEAIETPAEPEKKRYRLIARFRHEGDEDVVEKPDPYQIATTLYDGPLDEISRETDLDHAPIADHANVYHHGDSSRIEKHASPVATLEKKQKKVKSPKKEKVDVPAEPEKKEIRLIARVRTEPEAEIVDVPVVKETKEKKGDSKSKLPTFGFFSKTTKTTKTTGYPETSEAYTGELDTTDRIHDLEGTSFEHGEHPAYSPKQTVIETIETPAEPEKKRYRLIARFRHEGDEDVVEKPDPYQIATTLYDGPLDEISRETDLDHTPIADHANVYHHGDSSRIEKHASPVATLEKKQKKVKSPKKEKVDVPAEPEKKEIRLIARVRTEPEAEIVDVPVVKETKEKKGDSKSKLPTFGFFSKTTKTTKTTGYPETSEAYTGELDTTDRTHDLEGTSFEHGEHPAYSPKQTVIEAIETPAEPEKKRYRLIARFRHEGDEDVVEKPDPYQIATTLYDGPLDEISRETDLDHAPIADHANVYHHGDSSRIEKHASPVATLEKKQKKVKSPKKEKVDVPAEPEKKEIRLIARVRTEPEAEIVDVPVVKETKEKKGDSKSKLPTFGFFSKTTKTTKTTGYPETSEAYTGELDTTDRIHDLEGTSFEHGEHPAYSPKQTVIEAIETPAEPEKKRYRLIARFRHEGDEDVVEKPDPYQIATTLYDGPLDEISRETDLDHTPIADHANVYHHGDSSRIEKHASPVATPEKKQKKVKSPKKEKVDVPAEPEKKEIRLIARVRTEPEAEIVDVPVVKETKEKKGDSKSKLPTFGFFSKTTKTTKTTGYPETSEAYTGELDTTDRIHDLEGTSFEHGEHPAYSPKQTVIETIETPAEPEKKRYRLIARFRHEGDEDVVEKPDPYQIATTLYDGPLDEISRETDLDHTPIADHANVYHHGDSSRIEKHASPVATLEKKQKKVKSPKKEKVDVPAEPEKKEIRLIARVRTEPEAEIVDVPVVKETKEKKGDSKSKLPTFGFFSKTTKTTKTTGYPETSEAYTGELDTTDRTHDLEGTSFEHGEHPAYSPKQTVIEAIETPAEPEKKRYRLIARFRHEGDEDVVEKPDPYQIATTLYDGPLDEISRETDLDHTPIADHANVYHHGDSSRIEKHASPVATLEKKQKKVKSPKKEKVDVPAEPEKKEIRLIARVRTEPEAEIVDVPVVKETKEKKGDSKSKLPTFGFFSKTTKTTKTTGYPETSEAYTGELDTTDRTHDLEGTSFEHGEHPAFEASSTSITIEAFDPSHEKVIKKPSRFHWFSRWRHEGDEDVVEKPEGYILSSEIYEGPYDNMRPIGELELTPILDHSQVYHNGESGKLEKRSSKEKRIKTPSPERVEPSEIKLVARIQPLEHVEDSEISEKLSPVKDRSRAPSFSMFHRQSKQRGYPEISPLYEGNLDVTGRAAEVENTPIEVRSVPEYHPKQEVSAQHPESSQPNRFYRLIARWRHEGDEDEIEKPDAYKFVTEVYEGPLDDIRPVVELAQDPISDHSQVYHNGESWKAEKNIKPPKPVRNTKKGLSPEPIESEVHEIRLLTRVASSSEEPEEVDVIPAESTPVKPFRLRFLSIGKKSPTSPDSEFPECSPQYDGPVDLTSRSDELEVMPYLHGSVPPYSPKFTPVKKVDKADEERKKYTVIYRFRHEGEEDFADKPEAYGFSSDVYTGSLNEISRSSELEHAAIHDHSQVYHDGLSYKIDNKQKKSKDRTELEEPKTSRLVARVLPQQEASDSGSPKKDDKDKGFRFRFFSKASPKSSGYPEVSPTFEGPIDVTGRVESLEHVPLQSREFPTYSPRKSQEKPSEKSSERTVEPKRYHLIARIRHEGDEETVENPDTYGFASTSYDGPLEETSKSVDVEETPISVYSNVYHHGESIRVEKRQRKAKISAEPEKDDDQENVPPKSRFSFLRGGQKRVLSYPSTLYSGPLETTDRDLDLENIPLSIPVHGSSDQHARKYRLIARIRHAGDEDEVAAHKLHPVFYSFPAVQYSGILEKTALCKEVDEVPIGRFARVYHSGSSGGLIWNLLKNRNSRASKDMDEPKRKRKDQKDQKDIKLIARVLPMKKTPEKSDRFEKATKEEPLREAELVRSTQSEAQGNISTVSYIPSSLTYDVPRPARIEGYTYGGDCYVEIRHERRAEVHLEPVYVLQETNARSHAYLSTATAVFSGASTSAAAADSGANSSTNTTSHSLVLPSFAASVSEDETGIHHFSWTPLHMSPQPEKMSFLARLGFKRDKSNKKDKKKRKKGENETSGETSDSEHDEKREFAIVEFEPHAPTSPHEDQLPPKKPEHRTHKSPGRRVDEPMNEVTVVVTSSERPKELKNTKEVRHETREQQFRLTGDGYTSGFNPNDPSLMATIQRAERLNASSPRLEHAERTFTVRANAPLPVSFEESGQPYTTVSTWQETSDLPEQVEVYTDENGRQITRTVKSSQVKHTVQTQSFQNYIVDGDQVPVGVVDVERSREQLTPLGQKASSSTSSDVQNGGGENGGIVETQTRTMTYEAQGGENSAPPGWAEEGLGEYVSSKSVTQGNRTIETITYKTEKDGIVETHVEHRVTIHSDGDIDHDAELSQAILEATQMNPDMVVEKIEVRQETTQ</sequence>
<comment type="subcellular location">
    <subcellularLocation>
        <location evidence="1">Cell junction</location>
        <location evidence="1">Adherens junction</location>
    </subcellularLocation>
    <subcellularLocation>
        <location evidence="4">Cell projection</location>
        <location evidence="4">Rhabdomere</location>
    </subcellularLocation>
</comment>
<dbReference type="STRING" id="6239.ZK270.2d.1"/>
<feature type="region of interest" description="Disordered" evidence="5">
    <location>
        <begin position="2233"/>
        <end position="2289"/>
    </location>
</feature>
<feature type="region of interest" description="Disordered" evidence="5">
    <location>
        <begin position="3045"/>
        <end position="3091"/>
    </location>
</feature>
<dbReference type="PRINTS" id="PR00935">
    <property type="entry name" value="BAND41"/>
</dbReference>
<feature type="region of interest" description="Disordered" evidence="5">
    <location>
        <begin position="1739"/>
        <end position="1779"/>
    </location>
</feature>
<feature type="compositionally biased region" description="Basic and acidic residues" evidence="5">
    <location>
        <begin position="1971"/>
        <end position="1982"/>
    </location>
</feature>
<keyword evidence="3" id="KW-0597">Phosphoprotein</keyword>
<feature type="region of interest" description="Disordered" evidence="5">
    <location>
        <begin position="3748"/>
        <end position="3863"/>
    </location>
</feature>
<feature type="region of interest" description="Disordered" evidence="5">
    <location>
        <begin position="2754"/>
        <end position="2794"/>
    </location>
</feature>
<dbReference type="GO" id="GO:0005856">
    <property type="term" value="C:cytoskeleton"/>
    <property type="evidence" value="ECO:0000318"/>
    <property type="project" value="GO_Central"/>
</dbReference>
<dbReference type="InterPro" id="IPR008379">
    <property type="entry name" value="Band_4.1_C"/>
</dbReference>
<feature type="compositionally biased region" description="Polar residues" evidence="5">
    <location>
        <begin position="499"/>
        <end position="513"/>
    </location>
</feature>
<dbReference type="GO" id="GO:0031032">
    <property type="term" value="P:actomyosin structure organization"/>
    <property type="evidence" value="ECO:0000318"/>
    <property type="project" value="GO_Central"/>
</dbReference>
<feature type="region of interest" description="Disordered" evidence="5">
    <location>
        <begin position="2842"/>
        <end position="2863"/>
    </location>
</feature>
<dbReference type="InterPro" id="IPR029071">
    <property type="entry name" value="Ubiquitin-like_domsf"/>
</dbReference>
<feature type="compositionally biased region" description="Basic and acidic residues" evidence="5">
    <location>
        <begin position="2783"/>
        <end position="2794"/>
    </location>
</feature>
<dbReference type="Proteomes" id="UP000001940">
    <property type="component" value="Chromosome I"/>
</dbReference>
<feature type="compositionally biased region" description="Basic and acidic residues" evidence="5">
    <location>
        <begin position="3189"/>
        <end position="3200"/>
    </location>
</feature>
<feature type="region of interest" description="Disordered" evidence="5">
    <location>
        <begin position="2436"/>
        <end position="2482"/>
    </location>
</feature>
<feature type="region of interest" description="Disordered" evidence="5">
    <location>
        <begin position="4279"/>
        <end position="4352"/>
    </location>
</feature>
<feature type="region of interest" description="Disordered" evidence="5">
    <location>
        <begin position="1421"/>
        <end position="1467"/>
    </location>
</feature>
<dbReference type="GO" id="GO:0003779">
    <property type="term" value="F:actin binding"/>
    <property type="evidence" value="ECO:0007669"/>
    <property type="project" value="InterPro"/>
</dbReference>
<keyword evidence="8" id="KW-1185">Reference proteome</keyword>
<dbReference type="HOGENOM" id="CLU_223152_0_0_1"/>
<feature type="compositionally biased region" description="Basic and acidic residues" evidence="5">
    <location>
        <begin position="2756"/>
        <end position="2767"/>
    </location>
</feature>
<feature type="compositionally biased region" description="Basic and acidic residues" evidence="5">
    <location>
        <begin position="3162"/>
        <end position="3173"/>
    </location>
</feature>
<dbReference type="InterPro" id="IPR019747">
    <property type="entry name" value="FERM_CS"/>
</dbReference>
<feature type="region of interest" description="Disordered" evidence="5">
    <location>
        <begin position="2876"/>
        <end position="2898"/>
    </location>
</feature>
<feature type="region of interest" description="Disordered" evidence="5">
    <location>
        <begin position="2550"/>
        <end position="2591"/>
    </location>
</feature>
<feature type="compositionally biased region" description="Basic and acidic residues" evidence="5">
    <location>
        <begin position="2961"/>
        <end position="2970"/>
    </location>
</feature>
<feature type="compositionally biased region" description="Basic and acidic residues" evidence="5">
    <location>
        <begin position="1443"/>
        <end position="1460"/>
    </location>
</feature>
<dbReference type="Pfam" id="PF09380">
    <property type="entry name" value="FERM_C"/>
    <property type="match status" value="1"/>
</dbReference>
<dbReference type="Pfam" id="PF09379">
    <property type="entry name" value="FERM_N"/>
    <property type="match status" value="1"/>
</dbReference>
<dbReference type="FunFam" id="3.10.20.90:FF:000378">
    <property type="entry name" value="FERM domain (Protein4.1-ezrin-radixin-moesin) family"/>
    <property type="match status" value="1"/>
</dbReference>
<dbReference type="InterPro" id="IPR011993">
    <property type="entry name" value="PH-like_dom_sf"/>
</dbReference>
<feature type="compositionally biased region" description="Basic and acidic residues" evidence="5">
    <location>
        <begin position="1132"/>
        <end position="1143"/>
    </location>
</feature>
<feature type="compositionally biased region" description="Basic and acidic residues" evidence="5">
    <location>
        <begin position="2352"/>
        <end position="2361"/>
    </location>
</feature>
<feature type="compositionally biased region" description="Basic and acidic residues" evidence="5">
    <location>
        <begin position="1159"/>
        <end position="1170"/>
    </location>
</feature>
<dbReference type="PROSITE" id="PS00661">
    <property type="entry name" value="FERM_2"/>
    <property type="match status" value="1"/>
</dbReference>
<dbReference type="SMART" id="SM01196">
    <property type="entry name" value="FERM_C"/>
    <property type="match status" value="1"/>
</dbReference>
<dbReference type="GO" id="GO:0005886">
    <property type="term" value="C:plasma membrane"/>
    <property type="evidence" value="ECO:0000314"/>
    <property type="project" value="WormBase"/>
</dbReference>
<feature type="region of interest" description="Disordered" evidence="5">
    <location>
        <begin position="4517"/>
        <end position="4545"/>
    </location>
</feature>
<dbReference type="SUPFAM" id="SSF50729">
    <property type="entry name" value="PH domain-like"/>
    <property type="match status" value="1"/>
</dbReference>